<gene>
    <name evidence="1" type="ORF">CSHISOI_01950</name>
</gene>
<evidence type="ECO:0000313" key="2">
    <source>
        <dbReference type="Proteomes" id="UP000326340"/>
    </source>
</evidence>
<dbReference type="AlphaFoldDB" id="A0A5Q4C4B4"/>
<accession>A0A5Q4C4B4</accession>
<reference evidence="1 2" key="1">
    <citation type="journal article" date="2019" name="Sci. Rep.">
        <title>Colletotrichum shisoi sp. nov., an anthracnose pathogen of Perilla frutescens in Japan: molecular phylogenetic, morphological and genomic evidence.</title>
        <authorList>
            <person name="Gan P."/>
            <person name="Tsushima A."/>
            <person name="Hiroyama R."/>
            <person name="Narusaka M."/>
            <person name="Takano Y."/>
            <person name="Narusaka Y."/>
            <person name="Kawaradani M."/>
            <person name="Damm U."/>
            <person name="Shirasu K."/>
        </authorList>
    </citation>
    <scope>NUCLEOTIDE SEQUENCE [LARGE SCALE GENOMIC DNA]</scope>
    <source>
        <strain evidence="1 2">PG-2018a</strain>
    </source>
</reference>
<organism evidence="1 2">
    <name type="scientific">Colletotrichum shisoi</name>
    <dbReference type="NCBI Taxonomy" id="2078593"/>
    <lineage>
        <taxon>Eukaryota</taxon>
        <taxon>Fungi</taxon>
        <taxon>Dikarya</taxon>
        <taxon>Ascomycota</taxon>
        <taxon>Pezizomycotina</taxon>
        <taxon>Sordariomycetes</taxon>
        <taxon>Hypocreomycetidae</taxon>
        <taxon>Glomerellales</taxon>
        <taxon>Glomerellaceae</taxon>
        <taxon>Colletotrichum</taxon>
        <taxon>Colletotrichum destructivum species complex</taxon>
    </lineage>
</organism>
<name>A0A5Q4C4B4_9PEZI</name>
<dbReference type="Proteomes" id="UP000326340">
    <property type="component" value="Unassembled WGS sequence"/>
</dbReference>
<comment type="caution">
    <text evidence="1">The sequence shown here is derived from an EMBL/GenBank/DDBJ whole genome shotgun (WGS) entry which is preliminary data.</text>
</comment>
<sequence length="346" mass="37111">MSSSAEEECAEKVLWHLPCVLASSFLPVPCVRGEQRLGSYGPSDGEGAARPRSTCTLLLSRLLLGCLVGHPARHPPAKLQRQWPVVKTSSTEGLVCWKPGDRRQHDAIRSRTAAASWICLDMGAMSWDGKGTHHQQVATQPPETHRIPAHVSHNRPHRTGTACPSGIPVHERAVACTGACLPSQQRHRQCSIAPTASPGARLCFPIPIYFPHTRGADAPPSARPHGAEVPILTQSGARLFSCFAHLAAQVSSTTPSSSAVTPERTTLRSHFRAIASQHLIQSPADRSNESAAAVAAAVARRWESPRQPTASVATRPTSVARAGAQLGHLGRQRLQYVCLEVAYSEA</sequence>
<keyword evidence="2" id="KW-1185">Reference proteome</keyword>
<proteinExistence type="predicted"/>
<evidence type="ECO:0000313" key="1">
    <source>
        <dbReference type="EMBL" id="TQN73527.1"/>
    </source>
</evidence>
<protein>
    <submittedName>
        <fullName evidence="1">Uncharacterized protein</fullName>
    </submittedName>
</protein>
<dbReference type="EMBL" id="PUHP01000090">
    <property type="protein sequence ID" value="TQN73527.1"/>
    <property type="molecule type" value="Genomic_DNA"/>
</dbReference>